<dbReference type="Proteomes" id="UP000318821">
    <property type="component" value="Unassembled WGS sequence"/>
</dbReference>
<evidence type="ECO:0000313" key="2">
    <source>
        <dbReference type="EMBL" id="TPP40333.1"/>
    </source>
</evidence>
<dbReference type="EMBL" id="RHLD01000012">
    <property type="protein sequence ID" value="TPP40333.1"/>
    <property type="molecule type" value="Genomic_DNA"/>
</dbReference>
<evidence type="ECO:0000256" key="1">
    <source>
        <dbReference type="SAM" id="MobiDB-lite"/>
    </source>
</evidence>
<name>A0A504WWV5_LEIDO</name>
<accession>A0A504WWV5</accession>
<dbReference type="VEuPathDB" id="TriTrypDB:LDHU3_28.4290"/>
<comment type="caution">
    <text evidence="2">The sequence shown here is derived from an EMBL/GenBank/DDBJ whole genome shotgun (WGS) entry which is preliminary data.</text>
</comment>
<feature type="compositionally biased region" description="Basic and acidic residues" evidence="1">
    <location>
        <begin position="177"/>
        <end position="192"/>
    </location>
</feature>
<organism evidence="2 3">
    <name type="scientific">Leishmania donovani</name>
    <dbReference type="NCBI Taxonomy" id="5661"/>
    <lineage>
        <taxon>Eukaryota</taxon>
        <taxon>Discoba</taxon>
        <taxon>Euglenozoa</taxon>
        <taxon>Kinetoplastea</taxon>
        <taxon>Metakinetoplastina</taxon>
        <taxon>Trypanosomatida</taxon>
        <taxon>Trypanosomatidae</taxon>
        <taxon>Leishmaniinae</taxon>
        <taxon>Leishmania</taxon>
    </lineage>
</organism>
<gene>
    <name evidence="2" type="ORF">CGC20_12590</name>
</gene>
<dbReference type="VEuPathDB" id="TriTrypDB:LdCL_280037700"/>
<evidence type="ECO:0000313" key="3">
    <source>
        <dbReference type="Proteomes" id="UP000318821"/>
    </source>
</evidence>
<dbReference type="AlphaFoldDB" id="A0A504WWV5"/>
<proteinExistence type="predicted"/>
<protein>
    <submittedName>
        <fullName evidence="2">Uncharacterized protein</fullName>
    </submittedName>
</protein>
<dbReference type="VEuPathDB" id="TriTrypDB:LDHU3_28.4280"/>
<dbReference type="VEuPathDB" id="TriTrypDB:LdBPK_283220.1"/>
<sequence length="256" mass="29451">MNRSFVSSADLRGLTAAFRGSLTCQKRFWAKPKKRPKVGPGFHEKAQKWRDEYLLDRHRVLADSLRAYVDFSSTKRVEPWDTRFAPFDRVEKDGVYILTRYLMDDKLQLCNYHHRPVKRMLCNVGLMGPQVTTTARWKPYRFATNPANTTRAERTFTKDKTVFTEALPATSKVRTPKRQEAKKYLPDTHTSESADASSVHSDESVVMENSREREDAVLLEGCDLSGDALKSFLQKNFVDYIEDELFDVAALEAVED</sequence>
<feature type="region of interest" description="Disordered" evidence="1">
    <location>
        <begin position="172"/>
        <end position="209"/>
    </location>
</feature>
<reference evidence="3" key="1">
    <citation type="submission" date="2019-02" db="EMBL/GenBank/DDBJ databases">
        <title>FDA dAtabase for Regulatory Grade micrObial Sequences (FDA-ARGOS): Supporting development and validation of Infectious Disease Dx tests.</title>
        <authorList>
            <person name="Duncan R."/>
            <person name="Fisher C."/>
            <person name="Tallon L."/>
            <person name="Sadzewicz L."/>
            <person name="Sengamalay N."/>
            <person name="Ott S."/>
            <person name="Godinez A."/>
            <person name="Nagaraj S."/>
            <person name="Vavikolanu K."/>
            <person name="Vyas G."/>
            <person name="Nadendla S."/>
            <person name="Aluvathingal J."/>
            <person name="Sichtig H."/>
        </authorList>
    </citation>
    <scope>NUCLEOTIDE SEQUENCE [LARGE SCALE GENOMIC DNA]</scope>
    <source>
        <strain evidence="3">FDAARGOS_360</strain>
    </source>
</reference>
<dbReference type="VEuPathDB" id="TriTrypDB:LdBPK_283210.1"/>
<dbReference type="VEuPathDB" id="TriTrypDB:LdCL_280037600"/>